<keyword evidence="5 6" id="KW-0238">DNA-binding</keyword>
<evidence type="ECO:0000313" key="9">
    <source>
        <dbReference type="EMBL" id="MBD2606964.1"/>
    </source>
</evidence>
<dbReference type="InterPro" id="IPR029494">
    <property type="entry name" value="DarT"/>
</dbReference>
<dbReference type="Pfam" id="PF14487">
    <property type="entry name" value="DarT"/>
    <property type="match status" value="1"/>
</dbReference>
<evidence type="ECO:0000313" key="10">
    <source>
        <dbReference type="Proteomes" id="UP000660380"/>
    </source>
</evidence>
<comment type="similarity">
    <text evidence="6">Belongs to the DarT ADP-ribosyltransferase family.</text>
</comment>
<keyword evidence="7" id="KW-0175">Coiled coil</keyword>
<evidence type="ECO:0000256" key="7">
    <source>
        <dbReference type="SAM" id="Coils"/>
    </source>
</evidence>
<keyword evidence="4" id="KW-0548">Nucleotidyltransferase</keyword>
<organism evidence="9 10">
    <name type="scientific">Scytonema hofmannii FACHB-248</name>
    <dbReference type="NCBI Taxonomy" id="1842502"/>
    <lineage>
        <taxon>Bacteria</taxon>
        <taxon>Bacillati</taxon>
        <taxon>Cyanobacteriota</taxon>
        <taxon>Cyanophyceae</taxon>
        <taxon>Nostocales</taxon>
        <taxon>Scytonemataceae</taxon>
        <taxon>Scytonema</taxon>
    </lineage>
</organism>
<dbReference type="Gene3D" id="3.30.565.10">
    <property type="entry name" value="Histidine kinase-like ATPase, C-terminal domain"/>
    <property type="match status" value="1"/>
</dbReference>
<feature type="domain" description="DarT" evidence="8">
    <location>
        <begin position="1653"/>
        <end position="1856"/>
    </location>
</feature>
<feature type="coiled-coil region" evidence="7">
    <location>
        <begin position="895"/>
        <end position="940"/>
    </location>
</feature>
<dbReference type="Proteomes" id="UP000660380">
    <property type="component" value="Unassembled WGS sequence"/>
</dbReference>
<reference evidence="9 10" key="1">
    <citation type="journal article" date="2020" name="ISME J.">
        <title>Comparative genomics reveals insights into cyanobacterial evolution and habitat adaptation.</title>
        <authorList>
            <person name="Chen M.Y."/>
            <person name="Teng W.K."/>
            <person name="Zhao L."/>
            <person name="Hu C.X."/>
            <person name="Zhou Y.K."/>
            <person name="Han B.P."/>
            <person name="Song L.R."/>
            <person name="Shu W.S."/>
        </authorList>
    </citation>
    <scope>NUCLEOTIDE SEQUENCE [LARGE SCALE GENOMIC DNA]</scope>
    <source>
        <strain evidence="9 10">FACHB-248</strain>
    </source>
</reference>
<dbReference type="PROSITE" id="PS52018">
    <property type="entry name" value="DART"/>
    <property type="match status" value="1"/>
</dbReference>
<evidence type="ECO:0000256" key="5">
    <source>
        <dbReference type="ARBA" id="ARBA00023125"/>
    </source>
</evidence>
<evidence type="ECO:0000256" key="6">
    <source>
        <dbReference type="PROSITE-ProRule" id="PRU01362"/>
    </source>
</evidence>
<keyword evidence="10" id="KW-1185">Reference proteome</keyword>
<comment type="caution">
    <text evidence="6">Lacks conserved residue(s) required for the propagation of feature annotation.</text>
</comment>
<sequence length="1957" mass="226809">MSKQLRYLLHENKEKYEDITTPLYITSQESTVWQKVGQQVLQIRGEDWRLIDPLIVEYIPSAKRQIVRIKLLQTEEVVDLIRELGAGCVDGNLLQPSERYELLRHIRQRPSNQELWKSLQLHETLNGELVRIESGKMYLENPDFFLDERLKEYIILIRQNKQEIDQEWIPFWTPDEAIATIVNFANPEKYCDLILNALQQLSTLEKDKWENELKNLQWLVDVDSKPIQPRDVIKLPINLVRHQQMICTLDNTKYSEISLNARIKNHPAYSYVKNLFTFWKTETILEKFFARSKKTLDYWRDFSPVILDALQDIDISKIPALERLLTIERWLVSTDKLIAPQQVIEIVSKEISKHLFTLVEISEGEYAELSLLSPDVQNHDSLKIVKKLFSRWNENHVIEFILSQSQPYLYFDIILDALSSLFNNANQRLFKENHEQLKIAPWLVDIDGNAVYPENILHYPDIKIEIEELLLKISSSYIASSQLNQQIRNYETCWQWLSKELFLTQEQVLSEIGTLLKQADEYQLGQFEKDEFPLDEVLQVFNTINVSFLPAWNFVQRVSSEEFEKYLLPNLLGKIDEEKLIKILQNLVDLNNEPEAITIKVFNCYLKLAVQYNSFSQIIGQIRLLNHHNQWQTPDSLTWGNRENIDGAYLLNKEQTAILHPYLKDMQKNNSSNALQISVTATDETNSNVLQNYFRAWEQYCPTEPIGAFLTLLYGNEGSVKNLAHLYLGKRNLGILRQRLFEFQPVANRTFRIYVGQASDRTREVQSIMGFTFKASLVNTKNPPHLFVNKLAPDVTEIELLPIQAQHFLPTELINILKNSTKILLKEVYEVTPSSLNQIWEDLLESDQLDIQVAKNFLLEGAPYVMRMLGAHQHIPLIKTLLTNWDNCRHQRAELKQQNRSVDNIDKKIENLISELSHLLEDESSESEEIREQLLEAVRAKINLHGYRCQSIPFELFQNADDAVVEWQFMSSQQKLNDSRKQFIIKFEDNKIQFIHAGRPIGCFQHPDHPEKQYRDKGFERDLEKMLTFNISDKGEGVTGKFGLGFKSIYLACRKPYVLSKNLGFTVEGGLIPSRLNALKASELRGDFKRYIGLSDATIIELNLEENLSWQNVLQDFQSVANILLVFSKAIKTCTFVDHYRQEITLYWNPSTVLNLSRVETGKYQAASNIQDSILLCLKTGEETKASLVLGLFEKNGCLYNALPEKIPTFWVTAPTREELFLGFILNANFDITTGRESLVKSSVRNRELAQLIGENLGEVLYSLFCASEGNWQALAKTFGFTNIDEYEFWNFLWKELAVRWQQKDPSEGIDIISNMLAGDRAMGYLITRCQSLPSGLYGRYRQLVSLDNVNYKLTGKISEQNTFLQVANWTGFQQQYQNNLIAHDKWQEVKKLLGEDLVQTRYVVNDLRLVDILKNEIGKSQPRVGASQAIYLGSLISKDFLNNFSAAYEFNELQNFLETVYFMSKAGSYLPCQQLLISNSNAIEEKLLVDFAPDSRILHTEYKDTALNFFYACRSRRDSISKDEIIRWALQATTEEQRKAVYIYLLQGEQREEIASSLYANRQLYWFANDKQIIDILELMVLILIERGETLPPINIDVPVPISETDDYNPFFEIHTNCTKDDFSLQRTSEQIEEFARKLQAGLNRQNSSWKGYIYHFTHVENAVSILTGEKLLARNLCGNFSNSAGANLIDRTRSDVKDFARFYCRPKTPTQWHNEGLGKRRGNIYALCPVPIFFRFDIKRVLETHGSKCGISSGNLAASGSHYGNSTTFLEQCFDFDHVYSTEVGKETFLRASQQEFIVHNYLDFTEFNLEDISIICRTTQDKDTLLKLIGTESKYANRVFQELEVVREGSLFYHNNPYVTINDRGNFIDIQIDNYDKYGNINGELILSFTEQLPFNREIISPFKDISKINFGQSINVSSSRFIQLQYKPNTPMSVRFQENGQGWLIYTNESQSY</sequence>
<keyword evidence="1 6" id="KW-1277">Toxin-antitoxin system</keyword>
<gene>
    <name evidence="9" type="ORF">H6G81_21105</name>
</gene>
<evidence type="ECO:0000256" key="4">
    <source>
        <dbReference type="ARBA" id="ARBA00022695"/>
    </source>
</evidence>
<keyword evidence="2" id="KW-0328">Glycosyltransferase</keyword>
<keyword evidence="3" id="KW-0808">Transferase</keyword>
<dbReference type="EMBL" id="JACJTA010000052">
    <property type="protein sequence ID" value="MBD2606964.1"/>
    <property type="molecule type" value="Genomic_DNA"/>
</dbReference>
<dbReference type="RefSeq" id="WP_029631409.1">
    <property type="nucleotide sequence ID" value="NZ_JACJTA010000052.1"/>
</dbReference>
<name>A0ABR8GTZ0_9CYAN</name>
<evidence type="ECO:0000256" key="3">
    <source>
        <dbReference type="ARBA" id="ARBA00022679"/>
    </source>
</evidence>
<evidence type="ECO:0000256" key="1">
    <source>
        <dbReference type="ARBA" id="ARBA00022649"/>
    </source>
</evidence>
<comment type="caution">
    <text evidence="9">The sequence shown here is derived from an EMBL/GenBank/DDBJ whole genome shotgun (WGS) entry which is preliminary data.</text>
</comment>
<evidence type="ECO:0000256" key="2">
    <source>
        <dbReference type="ARBA" id="ARBA00022676"/>
    </source>
</evidence>
<dbReference type="SUPFAM" id="SSF55874">
    <property type="entry name" value="ATPase domain of HSP90 chaperone/DNA topoisomerase II/histidine kinase"/>
    <property type="match status" value="1"/>
</dbReference>
<proteinExistence type="inferred from homology"/>
<dbReference type="InterPro" id="IPR036890">
    <property type="entry name" value="HATPase_C_sf"/>
</dbReference>
<accession>A0ABR8GTZ0</accession>
<evidence type="ECO:0000259" key="8">
    <source>
        <dbReference type="PROSITE" id="PS52018"/>
    </source>
</evidence>
<protein>
    <submittedName>
        <fullName evidence="9">DUF4433 domain-containing protein</fullName>
    </submittedName>
</protein>